<dbReference type="Proteomes" id="UP000017081">
    <property type="component" value="Unassembled WGS sequence"/>
</dbReference>
<dbReference type="RefSeq" id="WP_023052472.1">
    <property type="nucleotide sequence ID" value="NZ_CP173060.2"/>
</dbReference>
<dbReference type="InterPro" id="IPR016181">
    <property type="entry name" value="Acyl_CoA_acyltransferase"/>
</dbReference>
<sequence length="156" mass="18188">MIIKNISEIEAKEISLWKYLGEYSVYNYPSWETMCKQNWAITIDNVRVIEYFGLYNTLNILIGNFRLHNTGEFILVSLALNPSLCGKGLGNELMNAIKNQSKIKYPDITKIVLEVRSFNRRAIKCYQKNGFKIENIYIKDTLTGKDIFFKMVYYSA</sequence>
<feature type="domain" description="N-acetyltransferase" evidence="1">
    <location>
        <begin position="1"/>
        <end position="156"/>
    </location>
</feature>
<protein>
    <recommendedName>
        <fullName evidence="1">N-acetyltransferase domain-containing protein</fullName>
    </recommendedName>
</protein>
<dbReference type="GO" id="GO:0016747">
    <property type="term" value="F:acyltransferase activity, transferring groups other than amino-acyl groups"/>
    <property type="evidence" value="ECO:0007669"/>
    <property type="project" value="InterPro"/>
</dbReference>
<dbReference type="SUPFAM" id="SSF55729">
    <property type="entry name" value="Acyl-CoA N-acyltransferases (Nat)"/>
    <property type="match status" value="1"/>
</dbReference>
<comment type="caution">
    <text evidence="2">The sequence shown here is derived from an EMBL/GenBank/DDBJ whole genome shotgun (WGS) entry which is preliminary data.</text>
</comment>
<organism evidence="2 3">
    <name type="scientific">Cetobacterium somerae ATCC BAA-474</name>
    <dbReference type="NCBI Taxonomy" id="1319815"/>
    <lineage>
        <taxon>Bacteria</taxon>
        <taxon>Fusobacteriati</taxon>
        <taxon>Fusobacteriota</taxon>
        <taxon>Fusobacteriia</taxon>
        <taxon>Fusobacteriales</taxon>
        <taxon>Fusobacteriaceae</taxon>
        <taxon>Cetobacterium</taxon>
    </lineage>
</organism>
<evidence type="ECO:0000313" key="2">
    <source>
        <dbReference type="EMBL" id="ERT63185.1"/>
    </source>
</evidence>
<dbReference type="Gene3D" id="3.40.630.30">
    <property type="match status" value="1"/>
</dbReference>
<evidence type="ECO:0000259" key="1">
    <source>
        <dbReference type="PROSITE" id="PS51186"/>
    </source>
</evidence>
<dbReference type="AlphaFoldDB" id="U7UV46"/>
<dbReference type="Pfam" id="PF00583">
    <property type="entry name" value="Acetyltransf_1"/>
    <property type="match status" value="1"/>
</dbReference>
<reference evidence="2 3" key="1">
    <citation type="submission" date="2013-08" db="EMBL/GenBank/DDBJ databases">
        <authorList>
            <person name="Weinstock G."/>
            <person name="Sodergren E."/>
            <person name="Wylie T."/>
            <person name="Fulton L."/>
            <person name="Fulton R."/>
            <person name="Fronick C."/>
            <person name="O'Laughlin M."/>
            <person name="Godfrey J."/>
            <person name="Miner T."/>
            <person name="Herter B."/>
            <person name="Appelbaum E."/>
            <person name="Cordes M."/>
            <person name="Lek S."/>
            <person name="Wollam A."/>
            <person name="Pepin K.H."/>
            <person name="Palsikar V.B."/>
            <person name="Mitreva M."/>
            <person name="Wilson R.K."/>
        </authorList>
    </citation>
    <scope>NUCLEOTIDE SEQUENCE [LARGE SCALE GENOMIC DNA]</scope>
    <source>
        <strain evidence="2 3">ATCC BAA-474</strain>
    </source>
</reference>
<evidence type="ECO:0000313" key="3">
    <source>
        <dbReference type="Proteomes" id="UP000017081"/>
    </source>
</evidence>
<dbReference type="HOGENOM" id="CLU_114564_0_1_0"/>
<name>U7UV46_9FUSO</name>
<gene>
    <name evidence="2" type="ORF">HMPREF0202_02955</name>
</gene>
<proteinExistence type="predicted"/>
<dbReference type="EMBL" id="AXZF01000202">
    <property type="protein sequence ID" value="ERT63185.1"/>
    <property type="molecule type" value="Genomic_DNA"/>
</dbReference>
<keyword evidence="3" id="KW-1185">Reference proteome</keyword>
<dbReference type="InterPro" id="IPR000182">
    <property type="entry name" value="GNAT_dom"/>
</dbReference>
<dbReference type="PROSITE" id="PS51186">
    <property type="entry name" value="GNAT"/>
    <property type="match status" value="1"/>
</dbReference>
<dbReference type="eggNOG" id="COG1670">
    <property type="taxonomic scope" value="Bacteria"/>
</dbReference>
<accession>U7UV46</accession>
<dbReference type="STRING" id="1319815.HMPREF0202_02955"/>